<dbReference type="PANTHER" id="PTHR43615:SF1">
    <property type="entry name" value="PPDK_N DOMAIN-CONTAINING PROTEIN"/>
    <property type="match status" value="1"/>
</dbReference>
<dbReference type="PANTHER" id="PTHR43615">
    <property type="entry name" value="PHOSPHOENOLPYRUVATE SYNTHASE-RELATED"/>
    <property type="match status" value="1"/>
</dbReference>
<reference evidence="2 3" key="1">
    <citation type="journal article" date="2015" name="Nature">
        <title>rRNA introns, odd ribosomes, and small enigmatic genomes across a large radiation of phyla.</title>
        <authorList>
            <person name="Brown C.T."/>
            <person name="Hug L.A."/>
            <person name="Thomas B.C."/>
            <person name="Sharon I."/>
            <person name="Castelle C.J."/>
            <person name="Singh A."/>
            <person name="Wilkins M.J."/>
            <person name="Williams K.H."/>
            <person name="Banfield J.F."/>
        </authorList>
    </citation>
    <scope>NUCLEOTIDE SEQUENCE [LARGE SCALE GENOMIC DNA]</scope>
</reference>
<dbReference type="Gene3D" id="3.30.470.20">
    <property type="entry name" value="ATP-grasp fold, B domain"/>
    <property type="match status" value="1"/>
</dbReference>
<dbReference type="Proteomes" id="UP000033935">
    <property type="component" value="Unassembled WGS sequence"/>
</dbReference>
<evidence type="ECO:0000259" key="1">
    <source>
        <dbReference type="Pfam" id="PF01326"/>
    </source>
</evidence>
<organism evidence="2 3">
    <name type="scientific">Candidatus Uhrbacteria bacterium GW2011_GWF2_39_13</name>
    <dbReference type="NCBI Taxonomy" id="1618995"/>
    <lineage>
        <taxon>Bacteria</taxon>
        <taxon>Candidatus Uhriibacteriota</taxon>
    </lineage>
</organism>
<sequence>MKNNILQSQEIGQNKKFLGNKTLNLQKLVDWGFNVPKFIAIPSHISSNLYSDENLKKEIAKEVIRILQCKKYAVRSSALIEDGENKSFAGQFTTKLNLSSDELIGGIDEVLKQANNFLHGKLDKFSIIIQEYIAPDISGVTFTRNPNGCREMIIEYGFCEGEKIVSGEIKPEKISFYWNEKDIKLPKQFSINRIVEKFKDIENKNKFPQDIEWCIKDDKFYLLQMRPVTTISDKQCEQINFLEKKLSESKKYFFEKTEISEIAPRPTEFTLSLLELIYSQNGPVSEVYKKYGVCFNNTDFLYIIGNELFVDKEKEIQGLLPAYSYLQNKNFAPNFSNYSKIIPTIKNLFSLNKIKTSCYEKIFFNLKTKIETPNQEHDLQVILRNFLTDYKLIFETNLLSGLAIKKLNSLLKKEVVKLPDILNESSLFIDLNKYKIALPQNLIGNSLEISDESSFSATEKTESKSNDKVSQWWKKMSDLKKKILQDKIKEAINYNRLRELGRWLTIKNINAIRNFLLSYAKTQGFKNLQNIYFTSINEVIDDRADEVVCKKRKNIYDQYNDYTLPNSITSSFIHKRTEILGISAGLAQGILQNHEYLDLEKSDDSKIILYTEILSPNLTKYFDRISGIVSE</sequence>
<dbReference type="EMBL" id="LBWG01000034">
    <property type="protein sequence ID" value="KKR03242.1"/>
    <property type="molecule type" value="Genomic_DNA"/>
</dbReference>
<dbReference type="InterPro" id="IPR051549">
    <property type="entry name" value="PEP_Utilizing_Enz"/>
</dbReference>
<protein>
    <submittedName>
        <fullName evidence="2">Sulfurtransferase</fullName>
    </submittedName>
</protein>
<name>A0A0G0QNI3_9BACT</name>
<accession>A0A0G0QNI3</accession>
<dbReference type="AlphaFoldDB" id="A0A0G0QNI3"/>
<evidence type="ECO:0000313" key="3">
    <source>
        <dbReference type="Proteomes" id="UP000033935"/>
    </source>
</evidence>
<gene>
    <name evidence="2" type="ORF">UT30_C0034G0007</name>
</gene>
<comment type="caution">
    <text evidence="2">The sequence shown here is derived from an EMBL/GenBank/DDBJ whole genome shotgun (WGS) entry which is preliminary data.</text>
</comment>
<proteinExistence type="predicted"/>
<dbReference type="Gene3D" id="3.30.1490.20">
    <property type="entry name" value="ATP-grasp fold, A domain"/>
    <property type="match status" value="1"/>
</dbReference>
<feature type="domain" description="Pyruvate phosphate dikinase AMP/ATP-binding" evidence="1">
    <location>
        <begin position="191"/>
        <end position="239"/>
    </location>
</feature>
<feature type="domain" description="Pyruvate phosphate dikinase AMP/ATP-binding" evidence="1">
    <location>
        <begin position="70"/>
        <end position="182"/>
    </location>
</feature>
<dbReference type="InterPro" id="IPR002192">
    <property type="entry name" value="PPDK_AMP/ATP-bd"/>
</dbReference>
<dbReference type="GO" id="GO:0005524">
    <property type="term" value="F:ATP binding"/>
    <property type="evidence" value="ECO:0007669"/>
    <property type="project" value="InterPro"/>
</dbReference>
<evidence type="ECO:0000313" key="2">
    <source>
        <dbReference type="EMBL" id="KKR03242.1"/>
    </source>
</evidence>
<dbReference type="GO" id="GO:0016301">
    <property type="term" value="F:kinase activity"/>
    <property type="evidence" value="ECO:0007669"/>
    <property type="project" value="InterPro"/>
</dbReference>
<dbReference type="InterPro" id="IPR013815">
    <property type="entry name" value="ATP_grasp_subdomain_1"/>
</dbReference>
<feature type="non-terminal residue" evidence="2">
    <location>
        <position position="631"/>
    </location>
</feature>
<keyword evidence="2" id="KW-0808">Transferase</keyword>
<dbReference type="Pfam" id="PF01326">
    <property type="entry name" value="PPDK_N"/>
    <property type="match status" value="2"/>
</dbReference>
<dbReference type="SUPFAM" id="SSF56059">
    <property type="entry name" value="Glutathione synthetase ATP-binding domain-like"/>
    <property type="match status" value="1"/>
</dbReference>